<feature type="transmembrane region" description="Helical" evidence="8">
    <location>
        <begin position="356"/>
        <end position="377"/>
    </location>
</feature>
<feature type="transmembrane region" description="Helical" evidence="8">
    <location>
        <begin position="266"/>
        <end position="286"/>
    </location>
</feature>
<feature type="transmembrane region" description="Helical" evidence="8">
    <location>
        <begin position="397"/>
        <end position="417"/>
    </location>
</feature>
<dbReference type="GO" id="GO:0005886">
    <property type="term" value="C:plasma membrane"/>
    <property type="evidence" value="ECO:0007669"/>
    <property type="project" value="UniProtKB-SubCell"/>
</dbReference>
<gene>
    <name evidence="9" type="ordered locus">CHU_0495</name>
</gene>
<evidence type="ECO:0000256" key="7">
    <source>
        <dbReference type="ARBA" id="ARBA00023136"/>
    </source>
</evidence>
<evidence type="ECO:0000256" key="1">
    <source>
        <dbReference type="ARBA" id="ARBA00004651"/>
    </source>
</evidence>
<feature type="transmembrane region" description="Helical" evidence="8">
    <location>
        <begin position="292"/>
        <end position="315"/>
    </location>
</feature>
<keyword evidence="10" id="KW-1185">Reference proteome</keyword>
<feature type="transmembrane region" description="Helical" evidence="8">
    <location>
        <begin position="461"/>
        <end position="481"/>
    </location>
</feature>
<feature type="transmembrane region" description="Helical" evidence="8">
    <location>
        <begin position="237"/>
        <end position="254"/>
    </location>
</feature>
<dbReference type="AlphaFoldDB" id="A0A6N4SND7"/>
<name>A0A6N4SND7_CYTH3</name>
<evidence type="ECO:0000256" key="4">
    <source>
        <dbReference type="ARBA" id="ARBA00022475"/>
    </source>
</evidence>
<dbReference type="InterPro" id="IPR001463">
    <property type="entry name" value="Na/Ala_symport"/>
</dbReference>
<evidence type="ECO:0000256" key="3">
    <source>
        <dbReference type="ARBA" id="ARBA00022448"/>
    </source>
</evidence>
<dbReference type="PRINTS" id="PR00175">
    <property type="entry name" value="NAALASMPORT"/>
</dbReference>
<evidence type="ECO:0000256" key="8">
    <source>
        <dbReference type="RuleBase" id="RU363064"/>
    </source>
</evidence>
<dbReference type="Proteomes" id="UP000001822">
    <property type="component" value="Chromosome"/>
</dbReference>
<proteinExistence type="inferred from homology"/>
<organism evidence="9 10">
    <name type="scientific">Cytophaga hutchinsonii (strain ATCC 33406 / DSM 1761 / CIP 103989 / NBRC 15051 / NCIMB 9469 / D465)</name>
    <dbReference type="NCBI Taxonomy" id="269798"/>
    <lineage>
        <taxon>Bacteria</taxon>
        <taxon>Pseudomonadati</taxon>
        <taxon>Bacteroidota</taxon>
        <taxon>Cytophagia</taxon>
        <taxon>Cytophagales</taxon>
        <taxon>Cytophagaceae</taxon>
        <taxon>Cytophaga</taxon>
    </lineage>
</organism>
<feature type="transmembrane region" description="Helical" evidence="8">
    <location>
        <begin position="122"/>
        <end position="146"/>
    </location>
</feature>
<keyword evidence="6 8" id="KW-1133">Transmembrane helix</keyword>
<accession>A0A6N4SND7</accession>
<dbReference type="Gene3D" id="1.20.1740.10">
    <property type="entry name" value="Amino acid/polyamine transporter I"/>
    <property type="match status" value="1"/>
</dbReference>
<feature type="transmembrane region" description="Helical" evidence="8">
    <location>
        <begin position="29"/>
        <end position="50"/>
    </location>
</feature>
<dbReference type="PANTHER" id="PTHR30330:SF3">
    <property type="entry name" value="TRANSCRIPTIONAL REGULATOR, LRP FAMILY"/>
    <property type="match status" value="1"/>
</dbReference>
<feature type="transmembrane region" description="Helical" evidence="8">
    <location>
        <begin position="189"/>
        <end position="208"/>
    </location>
</feature>
<feature type="transmembrane region" description="Helical" evidence="8">
    <location>
        <begin position="57"/>
        <end position="75"/>
    </location>
</feature>
<evidence type="ECO:0000313" key="9">
    <source>
        <dbReference type="EMBL" id="ABG57784.1"/>
    </source>
</evidence>
<keyword evidence="5 8" id="KW-0812">Transmembrane</keyword>
<sequence>MLVTPLFFLYPIQILPYLYTMEETQSLDAAINAFISPVSDFITSIIFYSIPVSGVEVPLIVLWLITAGLFFFFYLKAINVTRLWLAINIVRGKYDEPDSKGEVNHFQALATALSGTVGLGNISGVAVAITLGGPGATFWMIVAGFFGMMTKFAECTLGVKYRQVSADGIVSGGPMYFLRDGLKAKGFPVLGKVLAVLFAVMCIGGALGGGNMFQSNQVTAQLVAETGGSASWFANNLWLPGLILSLLVGSVIIGGLKSIAHVTEKIVPFMCALYVAACLYIIFAAYDKIPQTFLLIMNGAFHADAMYGGVLGVLITGFRRASFSNEAGVGSASIAHSAVKTNEPVTEGLVSLLEPFLDTIVICTMTAVVIVITGAYHDVGKDGITLTSHAFSSTVNWFHYILSISVFLFAFATMISWSYYGLKSWGYLFGAGKTSELIYKCMYCFFIIVGSSMSLTKVVDFSDAMIFSMSIFNIIGLYLLAGELKQDMNQYLHKIDTGIIKKQP</sequence>
<comment type="subcellular location">
    <subcellularLocation>
        <location evidence="1 8">Cell membrane</location>
        <topology evidence="1 8">Multi-pass membrane protein</topology>
    </subcellularLocation>
</comment>
<dbReference type="KEGG" id="chu:CHU_0495"/>
<reference evidence="9 10" key="1">
    <citation type="journal article" date="2007" name="Appl. Environ. Microbiol.">
        <title>Genome sequence of the cellulolytic gliding bacterium Cytophaga hutchinsonii.</title>
        <authorList>
            <person name="Xie G."/>
            <person name="Bruce D.C."/>
            <person name="Challacombe J.F."/>
            <person name="Chertkov O."/>
            <person name="Detter J.C."/>
            <person name="Gilna P."/>
            <person name="Han C.S."/>
            <person name="Lucas S."/>
            <person name="Misra M."/>
            <person name="Myers G.L."/>
            <person name="Richardson P."/>
            <person name="Tapia R."/>
            <person name="Thayer N."/>
            <person name="Thompson L.S."/>
            <person name="Brettin T.S."/>
            <person name="Henrissat B."/>
            <person name="Wilson D.B."/>
            <person name="McBride M.J."/>
        </authorList>
    </citation>
    <scope>NUCLEOTIDE SEQUENCE [LARGE SCALE GENOMIC DNA]</scope>
    <source>
        <strain evidence="10">ATCC 33406 / DSM 1761 / CIP 103989 / NBRC 15051 / NCIMB 9469 / D465</strain>
    </source>
</reference>
<evidence type="ECO:0000256" key="2">
    <source>
        <dbReference type="ARBA" id="ARBA00009261"/>
    </source>
</evidence>
<dbReference type="Pfam" id="PF01235">
    <property type="entry name" value="Na_Ala_symp"/>
    <property type="match status" value="1"/>
</dbReference>
<dbReference type="EMBL" id="CP000383">
    <property type="protein sequence ID" value="ABG57784.1"/>
    <property type="molecule type" value="Genomic_DNA"/>
</dbReference>
<dbReference type="GO" id="GO:0005283">
    <property type="term" value="F:amino acid:sodium symporter activity"/>
    <property type="evidence" value="ECO:0007669"/>
    <property type="project" value="InterPro"/>
</dbReference>
<comment type="similarity">
    <text evidence="2 8">Belongs to the alanine or glycine:cation symporter (AGCS) (TC 2.A.25) family.</text>
</comment>
<dbReference type="PANTHER" id="PTHR30330">
    <property type="entry name" value="AGSS FAMILY TRANSPORTER, SODIUM-ALANINE"/>
    <property type="match status" value="1"/>
</dbReference>
<keyword evidence="4 8" id="KW-1003">Cell membrane</keyword>
<keyword evidence="8" id="KW-0769">Symport</keyword>
<evidence type="ECO:0000256" key="5">
    <source>
        <dbReference type="ARBA" id="ARBA00022692"/>
    </source>
</evidence>
<dbReference type="NCBIfam" id="TIGR00835">
    <property type="entry name" value="agcS"/>
    <property type="match status" value="1"/>
</dbReference>
<evidence type="ECO:0000256" key="6">
    <source>
        <dbReference type="ARBA" id="ARBA00022989"/>
    </source>
</evidence>
<keyword evidence="3 8" id="KW-0813">Transport</keyword>
<keyword evidence="7 8" id="KW-0472">Membrane</keyword>
<feature type="transmembrane region" description="Helical" evidence="8">
    <location>
        <begin position="437"/>
        <end position="455"/>
    </location>
</feature>
<protein>
    <submittedName>
        <fullName evidence="9">Na+ linked D-alanine glycine permease component</fullName>
    </submittedName>
</protein>
<evidence type="ECO:0000313" key="10">
    <source>
        <dbReference type="Proteomes" id="UP000001822"/>
    </source>
</evidence>